<name>A0AA88I275_ARTSF</name>
<comment type="subcellular location">
    <subcellularLocation>
        <location evidence="2">Nucleus</location>
    </subcellularLocation>
</comment>
<keyword evidence="2" id="KW-0010">Activator</keyword>
<keyword evidence="5" id="KW-1185">Reference proteome</keyword>
<keyword evidence="1 2" id="KW-0539">Nucleus</keyword>
<dbReference type="Proteomes" id="UP001187531">
    <property type="component" value="Unassembled WGS sequence"/>
</dbReference>
<keyword evidence="2" id="KW-0804">Transcription</keyword>
<sequence>MLKIDTPELDKKYRTFFCFLDRTIIARIEEIIEKLVKIPEVLANIQTILFPALVQLLQVQSSTNGNLKVSEEKALRLNIRNRLNFSIHAKTMLPSSHETVKCIGLIATILAYESLEEAIQKSGQPTTSTYAIDKENSIYEKAETKEDYLRFLARLPLHIDISKSFNELSI</sequence>
<feature type="domain" description="Mediator of RNA polymerase II transcription subunit 15 N-terminal" evidence="3">
    <location>
        <begin position="114"/>
        <end position="160"/>
    </location>
</feature>
<evidence type="ECO:0000313" key="4">
    <source>
        <dbReference type="EMBL" id="KAK2721523.1"/>
    </source>
</evidence>
<comment type="similarity">
    <text evidence="2">Belongs to the Mediator complex subunit 15 family.</text>
</comment>
<reference evidence="4" key="1">
    <citation type="submission" date="2023-07" db="EMBL/GenBank/DDBJ databases">
        <title>Chromosome-level genome assembly of Artemia franciscana.</title>
        <authorList>
            <person name="Jo E."/>
        </authorList>
    </citation>
    <scope>NUCLEOTIDE SEQUENCE</scope>
    <source>
        <tissue evidence="4">Whole body</tissue>
    </source>
</reference>
<comment type="function">
    <text evidence="2">Component of the Mediator complex, a coactivator involved in the regulated transcription of nearly all RNA polymerase II-dependent genes. Mediator functions as a bridge to convey information from gene-specific regulatory proteins to the basal RNA polymerase II transcription machinery. Mediator is recruited to promoters by direct interactions with regulatory proteins and serves as a scaffold for the assembly of a functional preinitiation complex with RNA polymerase II and the general transcription factors.</text>
</comment>
<evidence type="ECO:0000256" key="2">
    <source>
        <dbReference type="RuleBase" id="RU364148"/>
    </source>
</evidence>
<comment type="caution">
    <text evidence="4">The sequence shown here is derived from an EMBL/GenBank/DDBJ whole genome shotgun (WGS) entry which is preliminary data.</text>
</comment>
<dbReference type="InterPro" id="IPR019087">
    <property type="entry name" value="Med15_N"/>
</dbReference>
<proteinExistence type="inferred from homology"/>
<dbReference type="Gene3D" id="1.10.246.20">
    <property type="entry name" value="Coactivator CBP, KIX domain"/>
    <property type="match status" value="1"/>
</dbReference>
<accession>A0AA88I275</accession>
<gene>
    <name evidence="2" type="primary">MED15</name>
    <name evidence="4" type="ORF">QYM36_003719</name>
</gene>
<dbReference type="GO" id="GO:0003712">
    <property type="term" value="F:transcription coregulator activity"/>
    <property type="evidence" value="ECO:0007669"/>
    <property type="project" value="InterPro"/>
</dbReference>
<dbReference type="GO" id="GO:0006355">
    <property type="term" value="P:regulation of DNA-templated transcription"/>
    <property type="evidence" value="ECO:0007669"/>
    <property type="project" value="InterPro"/>
</dbReference>
<evidence type="ECO:0000259" key="3">
    <source>
        <dbReference type="Pfam" id="PF09606"/>
    </source>
</evidence>
<dbReference type="InterPro" id="IPR036529">
    <property type="entry name" value="KIX_dom_sf"/>
</dbReference>
<dbReference type="GO" id="GO:0005634">
    <property type="term" value="C:nucleus"/>
    <property type="evidence" value="ECO:0007669"/>
    <property type="project" value="UniProtKB-SubCell"/>
</dbReference>
<organism evidence="4 5">
    <name type="scientific">Artemia franciscana</name>
    <name type="common">Brine shrimp</name>
    <name type="synonym">Artemia sanfranciscana</name>
    <dbReference type="NCBI Taxonomy" id="6661"/>
    <lineage>
        <taxon>Eukaryota</taxon>
        <taxon>Metazoa</taxon>
        <taxon>Ecdysozoa</taxon>
        <taxon>Arthropoda</taxon>
        <taxon>Crustacea</taxon>
        <taxon>Branchiopoda</taxon>
        <taxon>Anostraca</taxon>
        <taxon>Artemiidae</taxon>
        <taxon>Artemia</taxon>
    </lineage>
</organism>
<dbReference type="Pfam" id="PF09606">
    <property type="entry name" value="Med15_N"/>
    <property type="match status" value="1"/>
</dbReference>
<dbReference type="AlphaFoldDB" id="A0AA88I275"/>
<comment type="subunit">
    <text evidence="2">Component of the Mediator complex.</text>
</comment>
<evidence type="ECO:0000256" key="1">
    <source>
        <dbReference type="ARBA" id="ARBA00023242"/>
    </source>
</evidence>
<evidence type="ECO:0000313" key="5">
    <source>
        <dbReference type="Proteomes" id="UP001187531"/>
    </source>
</evidence>
<dbReference type="EMBL" id="JAVRJZ010000006">
    <property type="protein sequence ID" value="KAK2721523.1"/>
    <property type="molecule type" value="Genomic_DNA"/>
</dbReference>
<protein>
    <recommendedName>
        <fullName evidence="2">Mediator of RNA polymerase II transcription subunit 15</fullName>
    </recommendedName>
    <alternativeName>
        <fullName evidence="2">Mediator complex subunit 15</fullName>
    </alternativeName>
</protein>
<keyword evidence="2" id="KW-0805">Transcription regulation</keyword>